<evidence type="ECO:0000256" key="2">
    <source>
        <dbReference type="ARBA" id="ARBA00022801"/>
    </source>
</evidence>
<feature type="domain" description="AB hydrolase-1" evidence="3">
    <location>
        <begin position="22"/>
        <end position="254"/>
    </location>
</feature>
<dbReference type="KEGG" id="senf:GJR95_29095"/>
<sequence length="267" mass="29797">MIMSILTRNNVRLLGNQQADKTLVFAHGFGTDQTAWSEVAPAFFDDCRVVLFDYVGANEKTVPFFNPKKYRQLYSYADDILDIFEELDLKDVIFVGHSAGGMSGTLAALQEPTWFSRLVLLNASPCYVNEENYTGGFSTESLDDLFAQMESNFHAWASGFAPMVMANPDRPQFASAFAKTLSAMRPDVALAIAKVIFYSDHRSDITRLPHQTLLVQGKVDIAVPVDVSYYMEKHMPNAILTFINTEGHLPHISGAQEVIQAIRPFVN</sequence>
<dbReference type="InterPro" id="IPR000073">
    <property type="entry name" value="AB_hydrolase_1"/>
</dbReference>
<comment type="similarity">
    <text evidence="1">Belongs to the AB hydrolase superfamily.</text>
</comment>
<keyword evidence="2 4" id="KW-0378">Hydrolase</keyword>
<dbReference type="Pfam" id="PF00561">
    <property type="entry name" value="Abhydrolase_1"/>
    <property type="match status" value="1"/>
</dbReference>
<dbReference type="FunFam" id="3.40.50.1820:FF:000042">
    <property type="entry name" value="probable strigolactone esterase DAD2"/>
    <property type="match status" value="1"/>
</dbReference>
<evidence type="ECO:0000313" key="4">
    <source>
        <dbReference type="EMBL" id="QHV98813.1"/>
    </source>
</evidence>
<name>A0A6P1W0A1_9BACT</name>
<dbReference type="Proteomes" id="UP000464577">
    <property type="component" value="Chromosome"/>
</dbReference>
<protein>
    <submittedName>
        <fullName evidence="4">Alpha/beta fold hydrolase</fullName>
    </submittedName>
</protein>
<dbReference type="SUPFAM" id="SSF53474">
    <property type="entry name" value="alpha/beta-Hydrolases"/>
    <property type="match status" value="1"/>
</dbReference>
<dbReference type="Gene3D" id="3.40.50.1820">
    <property type="entry name" value="alpha/beta hydrolase"/>
    <property type="match status" value="1"/>
</dbReference>
<evidence type="ECO:0000259" key="3">
    <source>
        <dbReference type="Pfam" id="PF00561"/>
    </source>
</evidence>
<dbReference type="GO" id="GO:0016787">
    <property type="term" value="F:hydrolase activity"/>
    <property type="evidence" value="ECO:0007669"/>
    <property type="project" value="UniProtKB-KW"/>
</dbReference>
<dbReference type="PANTHER" id="PTHR43039">
    <property type="entry name" value="ESTERASE-RELATED"/>
    <property type="match status" value="1"/>
</dbReference>
<dbReference type="EMBL" id="CP045997">
    <property type="protein sequence ID" value="QHV98813.1"/>
    <property type="molecule type" value="Genomic_DNA"/>
</dbReference>
<keyword evidence="5" id="KW-1185">Reference proteome</keyword>
<proteinExistence type="inferred from homology"/>
<evidence type="ECO:0000313" key="5">
    <source>
        <dbReference type="Proteomes" id="UP000464577"/>
    </source>
</evidence>
<organism evidence="4 5">
    <name type="scientific">Spirosoma endbachense</name>
    <dbReference type="NCBI Taxonomy" id="2666025"/>
    <lineage>
        <taxon>Bacteria</taxon>
        <taxon>Pseudomonadati</taxon>
        <taxon>Bacteroidota</taxon>
        <taxon>Cytophagia</taxon>
        <taxon>Cytophagales</taxon>
        <taxon>Cytophagaceae</taxon>
        <taxon>Spirosoma</taxon>
    </lineage>
</organism>
<dbReference type="PRINTS" id="PR00111">
    <property type="entry name" value="ABHYDROLASE"/>
</dbReference>
<accession>A0A6P1W0A1</accession>
<dbReference type="AlphaFoldDB" id="A0A6P1W0A1"/>
<gene>
    <name evidence="4" type="ORF">GJR95_29095</name>
</gene>
<dbReference type="InterPro" id="IPR029058">
    <property type="entry name" value="AB_hydrolase_fold"/>
</dbReference>
<evidence type="ECO:0000256" key="1">
    <source>
        <dbReference type="ARBA" id="ARBA00008645"/>
    </source>
</evidence>
<reference evidence="4 5" key="1">
    <citation type="submission" date="2019-11" db="EMBL/GenBank/DDBJ databases">
        <title>Spirosoma endbachense sp. nov., isolated from a natural salt meadow.</title>
        <authorList>
            <person name="Rojas J."/>
            <person name="Ambika Manirajan B."/>
            <person name="Ratering S."/>
            <person name="Suarez C."/>
            <person name="Geissler-Plaum R."/>
            <person name="Schnell S."/>
        </authorList>
    </citation>
    <scope>NUCLEOTIDE SEQUENCE [LARGE SCALE GENOMIC DNA]</scope>
    <source>
        <strain evidence="4 5">I-24</strain>
    </source>
</reference>